<evidence type="ECO:0000313" key="2">
    <source>
        <dbReference type="Proteomes" id="UP001199525"/>
    </source>
</evidence>
<dbReference type="Proteomes" id="UP001199525">
    <property type="component" value="Unassembled WGS sequence"/>
</dbReference>
<protein>
    <recommendedName>
        <fullName evidence="3">DUF4304 domain-containing protein</fullName>
    </recommendedName>
</protein>
<gene>
    <name evidence="1" type="ORF">LC586_38020</name>
</gene>
<accession>A0ABS8ILQ4</accession>
<comment type="caution">
    <text evidence="1">The sequence shown here is derived from an EMBL/GenBank/DDBJ whole genome shotgun (WGS) entry which is preliminary data.</text>
</comment>
<evidence type="ECO:0000313" key="1">
    <source>
        <dbReference type="EMBL" id="MCC5604784.1"/>
    </source>
</evidence>
<keyword evidence="2" id="KW-1185">Reference proteome</keyword>
<evidence type="ECO:0008006" key="3">
    <source>
        <dbReference type="Google" id="ProtNLM"/>
    </source>
</evidence>
<sequence>MTTITQTKQAVQPLLARHSDLALVGRYLILTPVRHFVRGVFIDRSINQHAFVPTLSVCLTFDGDTEQGIGWGDRFTYRSFEDADPDLVDKRKNDPRFGVWDIRYPENIELMLRFTEAALQSLRAMVTFEQMMEFARRYENNLTPFEFMYYPRLLMAAATGDFETARYIVGKREGLRQSFEVHYPAFCPALLSEDRAALAKCLHDLEAKTIKNLKFTKFWEPTPFPLEMDGG</sequence>
<dbReference type="EMBL" id="JAIVFQ010000157">
    <property type="protein sequence ID" value="MCC5604784.1"/>
    <property type="molecule type" value="Genomic_DNA"/>
</dbReference>
<organism evidence="1 2">
    <name type="scientific">Nostoc favosum CHAB5714</name>
    <dbReference type="NCBI Taxonomy" id="2780399"/>
    <lineage>
        <taxon>Bacteria</taxon>
        <taxon>Bacillati</taxon>
        <taxon>Cyanobacteriota</taxon>
        <taxon>Cyanophyceae</taxon>
        <taxon>Nostocales</taxon>
        <taxon>Nostocaceae</taxon>
        <taxon>Nostoc</taxon>
        <taxon>Nostoc favosum</taxon>
    </lineage>
</organism>
<name>A0ABS8ILQ4_9NOSO</name>
<proteinExistence type="predicted"/>
<reference evidence="1 2" key="1">
    <citation type="journal article" date="2021" name="Microorganisms">
        <title>Genome Evolution of Filamentous Cyanobacterium Nostoc Species: From Facultative Symbiosis to Free Living.</title>
        <authorList>
            <person name="Huo D."/>
            <person name="Li H."/>
            <person name="Cai F."/>
            <person name="Guo X."/>
            <person name="Qiao Z."/>
            <person name="Wang W."/>
            <person name="Yu G."/>
            <person name="Li R."/>
        </authorList>
    </citation>
    <scope>NUCLEOTIDE SEQUENCE [LARGE SCALE GENOMIC DNA]</scope>
    <source>
        <strain evidence="1 2">CHAB 5714</strain>
    </source>
</reference>